<keyword evidence="6" id="KW-0378">Hydrolase</keyword>
<comment type="similarity">
    <text evidence="3 6">Belongs to the pectinacetylesterase family.</text>
</comment>
<dbReference type="EMBL" id="JAIVGD010000026">
    <property type="protein sequence ID" value="KAH0741036.1"/>
    <property type="molecule type" value="Genomic_DNA"/>
</dbReference>
<accession>A0ABQ7U2M1</accession>
<organism evidence="7 8">
    <name type="scientific">Solanum tuberosum</name>
    <name type="common">Potato</name>
    <dbReference type="NCBI Taxonomy" id="4113"/>
    <lineage>
        <taxon>Eukaryota</taxon>
        <taxon>Viridiplantae</taxon>
        <taxon>Streptophyta</taxon>
        <taxon>Embryophyta</taxon>
        <taxon>Tracheophyta</taxon>
        <taxon>Spermatophyta</taxon>
        <taxon>Magnoliopsida</taxon>
        <taxon>eudicotyledons</taxon>
        <taxon>Gunneridae</taxon>
        <taxon>Pentapetalae</taxon>
        <taxon>asterids</taxon>
        <taxon>lamiids</taxon>
        <taxon>Solanales</taxon>
        <taxon>Solanaceae</taxon>
        <taxon>Solanoideae</taxon>
        <taxon>Solaneae</taxon>
        <taxon>Solanum</taxon>
    </lineage>
</organism>
<evidence type="ECO:0000256" key="3">
    <source>
        <dbReference type="ARBA" id="ARBA00005784"/>
    </source>
</evidence>
<feature type="signal peptide" evidence="6">
    <location>
        <begin position="1"/>
        <end position="26"/>
    </location>
</feature>
<evidence type="ECO:0000256" key="1">
    <source>
        <dbReference type="ARBA" id="ARBA00003534"/>
    </source>
</evidence>
<proteinExistence type="inferred from homology"/>
<protein>
    <recommendedName>
        <fullName evidence="6">Pectin acetylesterase</fullName>
        <ecNumber evidence="6">3.1.1.-</ecNumber>
    </recommendedName>
</protein>
<keyword evidence="6" id="KW-0732">Signal</keyword>
<gene>
    <name evidence="7" type="ORF">KY290_034079</name>
</gene>
<dbReference type="Pfam" id="PF03283">
    <property type="entry name" value="PAE"/>
    <property type="match status" value="3"/>
</dbReference>
<evidence type="ECO:0000256" key="4">
    <source>
        <dbReference type="ARBA" id="ARBA00022512"/>
    </source>
</evidence>
<name>A0ABQ7U2M1_SOLTU</name>
<dbReference type="Proteomes" id="UP000826656">
    <property type="component" value="Unassembled WGS sequence"/>
</dbReference>
<dbReference type="InterPro" id="IPR004963">
    <property type="entry name" value="PAE/NOTUM"/>
</dbReference>
<evidence type="ECO:0000256" key="6">
    <source>
        <dbReference type="RuleBase" id="RU363114"/>
    </source>
</evidence>
<comment type="function">
    <text evidence="1 6">Hydrolyzes acetyl esters in homogalacturonan regions of pectin. In type I primary cell wall, galacturonic acid residues of pectin can be acetylated at the O-2 and O-3 positions. Decreasing the degree of acetylation of pectin gels in vitro alters their physical properties.</text>
</comment>
<evidence type="ECO:0000256" key="2">
    <source>
        <dbReference type="ARBA" id="ARBA00004191"/>
    </source>
</evidence>
<evidence type="ECO:0000256" key="5">
    <source>
        <dbReference type="ARBA" id="ARBA00023316"/>
    </source>
</evidence>
<dbReference type="PANTHER" id="PTHR21562:SF65">
    <property type="entry name" value="PECTIN ACETYLESTERASE"/>
    <property type="match status" value="1"/>
</dbReference>
<reference evidence="7 8" key="1">
    <citation type="journal article" date="2021" name="bioRxiv">
        <title>Chromosome-scale and haplotype-resolved genome assembly of a tetraploid potato cultivar.</title>
        <authorList>
            <person name="Sun H."/>
            <person name="Jiao W.-B."/>
            <person name="Krause K."/>
            <person name="Campoy J.A."/>
            <person name="Goel M."/>
            <person name="Folz-Donahue K."/>
            <person name="Kukat C."/>
            <person name="Huettel B."/>
            <person name="Schneeberger K."/>
        </authorList>
    </citation>
    <scope>NUCLEOTIDE SEQUENCE [LARGE SCALE GENOMIC DNA]</scope>
    <source>
        <strain evidence="7">SolTubOtavaFocal</strain>
        <tissue evidence="7">Leaves</tissue>
    </source>
</reference>
<dbReference type="EC" id="3.1.1.-" evidence="6"/>
<keyword evidence="4 6" id="KW-0134">Cell wall</keyword>
<evidence type="ECO:0000313" key="7">
    <source>
        <dbReference type="EMBL" id="KAH0741036.1"/>
    </source>
</evidence>
<keyword evidence="5 6" id="KW-0961">Cell wall biogenesis/degradation</keyword>
<evidence type="ECO:0000313" key="8">
    <source>
        <dbReference type="Proteomes" id="UP000826656"/>
    </source>
</evidence>
<keyword evidence="8" id="KW-1185">Reference proteome</keyword>
<feature type="chain" id="PRO_5044956211" description="Pectin acetylesterase" evidence="6">
    <location>
        <begin position="27"/>
        <end position="347"/>
    </location>
</feature>
<comment type="subcellular location">
    <subcellularLocation>
        <location evidence="2 6">Secreted</location>
        <location evidence="2 6">Cell wall</location>
    </subcellularLocation>
</comment>
<comment type="caution">
    <text evidence="7">The sequence shown here is derived from an EMBL/GenBank/DDBJ whole genome shotgun (WGS) entry which is preliminary data.</text>
</comment>
<keyword evidence="6" id="KW-0964">Secreted</keyword>
<dbReference type="PANTHER" id="PTHR21562">
    <property type="entry name" value="NOTUM-RELATED"/>
    <property type="match status" value="1"/>
</dbReference>
<sequence>MSFKRIMTLTFLLALLEILCSTSVLGAEDDLYINITILQSATAQGAVCLDGSPPAYHLDRGHGSGVSSWIIYLDGGGWCDSIPDCLDRSTKPLGSTKQMKQQGFFAALLHNSSKQNPGDFISYENKLFFRGARVFKAIMKDLWSKGMNNAENAILCGTSAGGLATILNCDKFKSLLPENVKVKCVADAGFFINGKTISGTSDIQEMYRKIVNLHGSAKNLPSACTSVMEPSLIKNILIPEKLDPQHAWKDCKSNISGCCTFSQRIIIQAFGVEFLKKFEGLPPCFTRGYFLTSCYSHGGILSPTYWFSASSPRLLNKTINEAVADWYFERAGFQYIDMDPCARDCKL</sequence>